<dbReference type="SUPFAM" id="SSF48208">
    <property type="entry name" value="Six-hairpin glycosidases"/>
    <property type="match status" value="1"/>
</dbReference>
<sequence>MGVFHPPKALAGEKAETVKVTPLRWQDIKTPRQIYGDLYEDIQAHQIYPDQKDFVDAEPNEDPQKILDLYHQQKDNPHFSLKNFAHQHFKLTTTHRIHPPKGQPLVEHIHWLWTRLLRQPTQPKKGSSLLYVPNAYVVPGGRFLEGYYWDSHFTMLGLRLSDQGKIADGMLANFAYQIDTYGHIPNGNRSYYLSRSQPPFFALMVKQAQRSMGDEVYRKYLPELKKEYAYWMAGAEDLKDVQAVRHVVRMKDGSLLNRYWDDSNEPREESYLEDLNTAREIPDRPAQDVWRDLRAGAESGWDYSSRWLGDGKNLKTIRTTAIIPIDLNSMMYHLERTISKACKVTEDTACMKDFLQKAEARRMAIHHYLWNKKGYFSDYDWEMQTTRDNLSAAALFPLFVGLATEKQAHSTASHVEDGLLFEGGLATTSDETGQQWDLPNGWAPLQWIAVRGNAASSWKNILSKGRGPLAAVNIRFKTVPLRQAIEATGYKTPTPIQAQAIPKILEGRDVLGLAQTGTGKTASFGLPILQFIVQKPTAYKPWGFRALILAPTRELASQIADNISDFSRFIKDFRIATVFGGVGQGRQVDNLRKGVDVLVATTGRLLDLANQGYIDFSATEFLVLDEADRMLDMGFIHDIRNIAAKLPNKCQTMLFSATFPENIRSLSNSLLSDPVQVQVVPKQTSVERIEQKILFLDEKDKKEALLYLLQKEKKKPRCVVVFTLMKHEANKVATFLQENGIEAAALHGNKSQSAREKAMNGFRSGNVEALVATDIAARGIDVEDVSLVVNYDLPNIPESYVHRIGRSGRAGRQGYAYSFCTPEQRAWLKNIEKAVKQEIPVDLEQPFHSEAAQCLRMGNRNLLDNASVTIDAGHKIGLVGKNGAGKSTFLNVISGDISPDGGSVTLANRVSMGRVKQETPSGPTTVLDIVLEADTERDSLLKEMQVLEQNDPSSVRLADIHERLNVIDAYSAPARAAIILSGLGFDEQAQSRPISDFSGGWRMRVSLAGVLFTEPDFLLLDEPTNHLDMEAALWLESWLKKYSGTVLLVSHDRDFLDNVTDSILHLDKGKLSLTPGGFSRFLRIRTEQALQQNRAAERIAKQREHMAAFVARFRAKATKARQAQSRLKALARLPEIDSVIEETPVQFEFPSPGEVPPPMLKLENVTVGYGERPILNNLSMRIDMGDRIALLGRNGEGKSTFAKLLAGDLKPISGEMDHSSRLEVGYFAQHQQEALILKDTPLDHMLRVLEDANITIARAQLARFGLDVHRADTQVGQLSGGEKARLLLALATRNAPHLLILDEPTNHLDIDARDSLIRALMAFEGTVLLISHDSYLVEAVADQILVAANGTVTAFDGSMEEYRQSLEQASISKKKEKEEVPETKQEKITQAREVRENRKELTRLLAPLKKEIRSIESMLDKLRADQKRIETKLADPALYESSNASKMATFNTELAAVNKQIESLEEKWLFKQEELEVKTAEIP</sequence>
<dbReference type="SUPFAM" id="SSF52540">
    <property type="entry name" value="P-loop containing nucleoside triphosphate hydrolases"/>
    <property type="match status" value="3"/>
</dbReference>
<dbReference type="InterPro" id="IPR014001">
    <property type="entry name" value="Helicase_ATP-bd"/>
</dbReference>
<dbReference type="PROSITE" id="PS51192">
    <property type="entry name" value="HELICASE_ATP_BIND_1"/>
    <property type="match status" value="1"/>
</dbReference>
<dbReference type="PROSITE" id="PS00928">
    <property type="entry name" value="TREHALASE_2"/>
    <property type="match status" value="1"/>
</dbReference>
<dbReference type="CDD" id="cd03221">
    <property type="entry name" value="ABCF_EF-3"/>
    <property type="match status" value="2"/>
</dbReference>
<dbReference type="InterPro" id="IPR012341">
    <property type="entry name" value="6hp_glycosidase-like_sf"/>
</dbReference>
<dbReference type="InterPro" id="IPR003593">
    <property type="entry name" value="AAA+_ATPase"/>
</dbReference>
<dbReference type="Proteomes" id="UP000036403">
    <property type="component" value="Unassembled WGS sequence"/>
</dbReference>
<dbReference type="InterPro" id="IPR000629">
    <property type="entry name" value="RNA-helicase_DEAD-box_CS"/>
</dbReference>
<dbReference type="SMART" id="SM00490">
    <property type="entry name" value="HELICc"/>
    <property type="match status" value="1"/>
</dbReference>
<dbReference type="PROSITE" id="PS00039">
    <property type="entry name" value="DEAD_ATP_HELICASE"/>
    <property type="match status" value="1"/>
</dbReference>
<accession>A0A0J7NRH8</accession>
<evidence type="ECO:0000256" key="9">
    <source>
        <dbReference type="ARBA" id="ARBA00022840"/>
    </source>
</evidence>
<evidence type="ECO:0000256" key="6">
    <source>
        <dbReference type="ARBA" id="ARBA00022741"/>
    </source>
</evidence>
<dbReference type="PANTHER" id="PTHR19211">
    <property type="entry name" value="ATP-BINDING TRANSPORT PROTEIN-RELATED"/>
    <property type="match status" value="1"/>
</dbReference>
<dbReference type="InterPro" id="IPR037118">
    <property type="entry name" value="Val-tRNA_synth_C_sf"/>
</dbReference>
<evidence type="ECO:0000256" key="3">
    <source>
        <dbReference type="ARBA" id="ARBA00012757"/>
    </source>
</evidence>
<dbReference type="Pfam" id="PF00270">
    <property type="entry name" value="DEAD"/>
    <property type="match status" value="1"/>
</dbReference>
<feature type="domain" description="Helicase C-terminal" evidence="15">
    <location>
        <begin position="688"/>
        <end position="851"/>
    </location>
</feature>
<dbReference type="GO" id="GO:0005991">
    <property type="term" value="P:trehalose metabolic process"/>
    <property type="evidence" value="ECO:0007669"/>
    <property type="project" value="InterPro"/>
</dbReference>
<protein>
    <recommendedName>
        <fullName evidence="4">Trehalase</fullName>
        <ecNumber evidence="3">3.2.1.28</ecNumber>
    </recommendedName>
    <alternativeName>
        <fullName evidence="11">Alpha,alpha-trehalase</fullName>
    </alternativeName>
</protein>
<evidence type="ECO:0000256" key="12">
    <source>
        <dbReference type="SAM" id="Coils"/>
    </source>
</evidence>
<keyword evidence="8" id="KW-0347">Helicase</keyword>
<dbReference type="InterPro" id="IPR003439">
    <property type="entry name" value="ABC_transporter-like_ATP-bd"/>
</dbReference>
<dbReference type="GO" id="GO:0004555">
    <property type="term" value="F:alpha,alpha-trehalase activity"/>
    <property type="evidence" value="ECO:0007669"/>
    <property type="project" value="UniProtKB-EC"/>
</dbReference>
<dbReference type="Gene3D" id="1.50.10.10">
    <property type="match status" value="1"/>
</dbReference>
<keyword evidence="9 16" id="KW-0067">ATP-binding</keyword>
<evidence type="ECO:0000256" key="1">
    <source>
        <dbReference type="ARBA" id="ARBA00005615"/>
    </source>
</evidence>
<keyword evidence="17" id="KW-1185">Reference proteome</keyword>
<reference evidence="16 17" key="1">
    <citation type="submission" date="2015-04" db="EMBL/GenBank/DDBJ databases">
        <title>Lasius niger genome sequencing.</title>
        <authorList>
            <person name="Konorov E.A."/>
            <person name="Nikitin M.A."/>
            <person name="Kirill M.V."/>
            <person name="Chang P."/>
        </authorList>
    </citation>
    <scope>NUCLEOTIDE SEQUENCE [LARGE SCALE GENOMIC DNA]</scope>
    <source>
        <tissue evidence="16">Whole</tissue>
    </source>
</reference>
<dbReference type="InterPro" id="IPR032524">
    <property type="entry name" value="ABC_tran_C"/>
</dbReference>
<dbReference type="PROSITE" id="PS51194">
    <property type="entry name" value="HELICASE_CTER"/>
    <property type="match status" value="1"/>
</dbReference>
<dbReference type="InterPro" id="IPR017871">
    <property type="entry name" value="ABC_transporter-like_CS"/>
</dbReference>
<keyword evidence="6" id="KW-0547">Nucleotide-binding</keyword>
<proteinExistence type="inferred from homology"/>
<dbReference type="GO" id="GO:0003677">
    <property type="term" value="F:DNA binding"/>
    <property type="evidence" value="ECO:0007669"/>
    <property type="project" value="InterPro"/>
</dbReference>
<dbReference type="CDD" id="cd00268">
    <property type="entry name" value="DEADc"/>
    <property type="match status" value="1"/>
</dbReference>
<dbReference type="InterPro" id="IPR001661">
    <property type="entry name" value="Glyco_hydro_37"/>
</dbReference>
<dbReference type="SMART" id="SM00382">
    <property type="entry name" value="AAA"/>
    <property type="match status" value="2"/>
</dbReference>
<dbReference type="Pfam" id="PF00005">
    <property type="entry name" value="ABC_tran"/>
    <property type="match status" value="2"/>
</dbReference>
<dbReference type="Pfam" id="PF01204">
    <property type="entry name" value="Trehalase"/>
    <property type="match status" value="1"/>
</dbReference>
<dbReference type="PaxDb" id="67767-A0A0J7NRH8"/>
<comment type="similarity">
    <text evidence="2">Belongs to the ABC transporter superfamily. ABCF family. EF3 subfamily.</text>
</comment>
<keyword evidence="5" id="KW-0677">Repeat</keyword>
<dbReference type="InterPro" id="IPR008928">
    <property type="entry name" value="6-hairpin_glycosidase_sf"/>
</dbReference>
<evidence type="ECO:0000259" key="13">
    <source>
        <dbReference type="PROSITE" id="PS50893"/>
    </source>
</evidence>
<keyword evidence="12" id="KW-0175">Coiled coil</keyword>
<evidence type="ECO:0000256" key="5">
    <source>
        <dbReference type="ARBA" id="ARBA00022737"/>
    </source>
</evidence>
<evidence type="ECO:0000256" key="7">
    <source>
        <dbReference type="ARBA" id="ARBA00022801"/>
    </source>
</evidence>
<dbReference type="EMBL" id="LBMM01002261">
    <property type="protein sequence ID" value="KMQ95055.1"/>
    <property type="molecule type" value="Genomic_DNA"/>
</dbReference>
<dbReference type="STRING" id="67767.A0A0J7NRH8"/>
<comment type="similarity">
    <text evidence="1">Belongs to the glycosyl hydrolase 37 family.</text>
</comment>
<dbReference type="InterPro" id="IPR001650">
    <property type="entry name" value="Helicase_C-like"/>
</dbReference>
<dbReference type="InterPro" id="IPR032781">
    <property type="entry name" value="ABC_tran_Xtn"/>
</dbReference>
<evidence type="ECO:0000256" key="4">
    <source>
        <dbReference type="ARBA" id="ARBA00019905"/>
    </source>
</evidence>
<dbReference type="Pfam" id="PF00271">
    <property type="entry name" value="Helicase_C"/>
    <property type="match status" value="1"/>
</dbReference>
<dbReference type="FunFam" id="3.40.50.300:FF:000011">
    <property type="entry name" value="Putative ABC transporter ATP-binding component"/>
    <property type="match status" value="1"/>
</dbReference>
<evidence type="ECO:0000256" key="8">
    <source>
        <dbReference type="ARBA" id="ARBA00022806"/>
    </source>
</evidence>
<dbReference type="Pfam" id="PF16326">
    <property type="entry name" value="ABC_tran_CTD"/>
    <property type="match status" value="1"/>
</dbReference>
<dbReference type="PRINTS" id="PR00744">
    <property type="entry name" value="GLHYDRLASE37"/>
</dbReference>
<dbReference type="PROSITE" id="PS00211">
    <property type="entry name" value="ABC_TRANSPORTER_1"/>
    <property type="match status" value="2"/>
</dbReference>
<dbReference type="InterPro" id="IPR027417">
    <property type="entry name" value="P-loop_NTPase"/>
</dbReference>
<evidence type="ECO:0000313" key="16">
    <source>
        <dbReference type="EMBL" id="KMQ95055.1"/>
    </source>
</evidence>
<dbReference type="GO" id="GO:0005524">
    <property type="term" value="F:ATP binding"/>
    <property type="evidence" value="ECO:0007669"/>
    <property type="project" value="UniProtKB-KW"/>
</dbReference>
<keyword evidence="10" id="KW-0326">Glycosidase</keyword>
<dbReference type="PANTHER" id="PTHR19211:SF14">
    <property type="entry name" value="ATP-BINDING CASSETTE SUB-FAMILY F MEMBER 1"/>
    <property type="match status" value="1"/>
</dbReference>
<dbReference type="OrthoDB" id="3542292at2759"/>
<name>A0A0J7NRH8_LASNI</name>
<dbReference type="InterPro" id="IPR011545">
    <property type="entry name" value="DEAD/DEAH_box_helicase_dom"/>
</dbReference>
<organism evidence="16 17">
    <name type="scientific">Lasius niger</name>
    <name type="common">Black garden ant</name>
    <dbReference type="NCBI Taxonomy" id="67767"/>
    <lineage>
        <taxon>Eukaryota</taxon>
        <taxon>Metazoa</taxon>
        <taxon>Ecdysozoa</taxon>
        <taxon>Arthropoda</taxon>
        <taxon>Hexapoda</taxon>
        <taxon>Insecta</taxon>
        <taxon>Pterygota</taxon>
        <taxon>Neoptera</taxon>
        <taxon>Endopterygota</taxon>
        <taxon>Hymenoptera</taxon>
        <taxon>Apocrita</taxon>
        <taxon>Aculeata</taxon>
        <taxon>Formicoidea</taxon>
        <taxon>Formicidae</taxon>
        <taxon>Formicinae</taxon>
        <taxon>Lasius</taxon>
        <taxon>Lasius</taxon>
    </lineage>
</organism>
<dbReference type="InterPro" id="IPR044742">
    <property type="entry name" value="DEAD/DEAH_RhlB"/>
</dbReference>
<dbReference type="InterPro" id="IPR018232">
    <property type="entry name" value="Glyco_hydro_37_CS"/>
</dbReference>
<feature type="coiled-coil region" evidence="12">
    <location>
        <begin position="1359"/>
        <end position="1467"/>
    </location>
</feature>
<keyword evidence="7" id="KW-0378">Hydrolase</keyword>
<dbReference type="CDD" id="cd18787">
    <property type="entry name" value="SF2_C_DEAD"/>
    <property type="match status" value="1"/>
</dbReference>
<evidence type="ECO:0000256" key="2">
    <source>
        <dbReference type="ARBA" id="ARBA00011054"/>
    </source>
</evidence>
<evidence type="ECO:0000256" key="11">
    <source>
        <dbReference type="ARBA" id="ARBA00030473"/>
    </source>
</evidence>
<evidence type="ECO:0000313" key="17">
    <source>
        <dbReference type="Proteomes" id="UP000036403"/>
    </source>
</evidence>
<dbReference type="Gene3D" id="1.10.287.380">
    <property type="entry name" value="Valyl-tRNA synthetase, C-terminal domain"/>
    <property type="match status" value="1"/>
</dbReference>
<feature type="domain" description="Helicase ATP-binding" evidence="14">
    <location>
        <begin position="501"/>
        <end position="677"/>
    </location>
</feature>
<evidence type="ECO:0000259" key="15">
    <source>
        <dbReference type="PROSITE" id="PS51194"/>
    </source>
</evidence>
<dbReference type="Pfam" id="PF12848">
    <property type="entry name" value="ABC_tran_Xtn"/>
    <property type="match status" value="1"/>
</dbReference>
<feature type="domain" description="ABC transporter" evidence="13">
    <location>
        <begin position="841"/>
        <end position="1093"/>
    </location>
</feature>
<dbReference type="PROSITE" id="PS50893">
    <property type="entry name" value="ABC_TRANSPORTER_2"/>
    <property type="match status" value="2"/>
</dbReference>
<dbReference type="SMART" id="SM00487">
    <property type="entry name" value="DEXDc"/>
    <property type="match status" value="1"/>
</dbReference>
<dbReference type="EC" id="3.2.1.28" evidence="3"/>
<comment type="caution">
    <text evidence="16">The sequence shown here is derived from an EMBL/GenBank/DDBJ whole genome shotgun (WGS) entry which is preliminary data.</text>
</comment>
<dbReference type="InterPro" id="IPR050611">
    <property type="entry name" value="ABCF"/>
</dbReference>
<evidence type="ECO:0000256" key="10">
    <source>
        <dbReference type="ARBA" id="ARBA00023295"/>
    </source>
</evidence>
<dbReference type="NCBIfam" id="NF009773">
    <property type="entry name" value="PRK13270.1"/>
    <property type="match status" value="1"/>
</dbReference>
<feature type="domain" description="ABC transporter" evidence="13">
    <location>
        <begin position="1160"/>
        <end position="1374"/>
    </location>
</feature>
<gene>
    <name evidence="16" type="ORF">RF55_4759</name>
</gene>
<dbReference type="GO" id="GO:0016887">
    <property type="term" value="F:ATP hydrolysis activity"/>
    <property type="evidence" value="ECO:0007669"/>
    <property type="project" value="InterPro"/>
</dbReference>
<dbReference type="GO" id="GO:0004386">
    <property type="term" value="F:helicase activity"/>
    <property type="evidence" value="ECO:0007669"/>
    <property type="project" value="UniProtKB-KW"/>
</dbReference>
<dbReference type="Gene3D" id="3.40.50.300">
    <property type="entry name" value="P-loop containing nucleotide triphosphate hydrolases"/>
    <property type="match status" value="4"/>
</dbReference>
<evidence type="ECO:0000259" key="14">
    <source>
        <dbReference type="PROSITE" id="PS51192"/>
    </source>
</evidence>